<feature type="transmembrane region" description="Helical" evidence="1">
    <location>
        <begin position="79"/>
        <end position="97"/>
    </location>
</feature>
<name>A0A1G5LLY2_9BACL</name>
<proteinExistence type="predicted"/>
<keyword evidence="1" id="KW-0812">Transmembrane</keyword>
<keyword evidence="1" id="KW-0472">Membrane</keyword>
<keyword evidence="1" id="KW-1133">Transmembrane helix</keyword>
<dbReference type="STRING" id="582692.SAMN05720606_13044"/>
<evidence type="ECO:0000256" key="1">
    <source>
        <dbReference type="SAM" id="Phobius"/>
    </source>
</evidence>
<sequence>MRVATGIIFAFWLVFMFFKFLTTQPVGYDGETTRILSGGLIFVQFIAWAFIFTLPFTTFSILVVAEVIALLLAITYQPGYSVFAVVNLIFLIMSFAAHKELQKKIAVSKKQAKTT</sequence>
<reference evidence="3" key="1">
    <citation type="submission" date="2016-10" db="EMBL/GenBank/DDBJ databases">
        <authorList>
            <person name="Varghese N."/>
            <person name="Submissions S."/>
        </authorList>
    </citation>
    <scope>NUCLEOTIDE SEQUENCE [LARGE SCALE GENOMIC DNA]</scope>
    <source>
        <strain evidence="3">BL9</strain>
    </source>
</reference>
<accession>A0A1G5LLY2</accession>
<dbReference type="EMBL" id="FMVM01000030">
    <property type="protein sequence ID" value="SCZ13826.1"/>
    <property type="molecule type" value="Genomic_DNA"/>
</dbReference>
<keyword evidence="3" id="KW-1185">Reference proteome</keyword>
<feature type="transmembrane region" description="Helical" evidence="1">
    <location>
        <begin position="6"/>
        <end position="28"/>
    </location>
</feature>
<evidence type="ECO:0000313" key="3">
    <source>
        <dbReference type="Proteomes" id="UP000198538"/>
    </source>
</evidence>
<gene>
    <name evidence="2" type="ORF">SAMN05720606_13044</name>
</gene>
<protein>
    <recommendedName>
        <fullName evidence="4">DoxX-like family protein</fullName>
    </recommendedName>
</protein>
<dbReference type="AlphaFoldDB" id="A0A1G5LLY2"/>
<feature type="transmembrane region" description="Helical" evidence="1">
    <location>
        <begin position="40"/>
        <end position="73"/>
    </location>
</feature>
<evidence type="ECO:0008006" key="4">
    <source>
        <dbReference type="Google" id="ProtNLM"/>
    </source>
</evidence>
<dbReference type="RefSeq" id="WP_090924893.1">
    <property type="nucleotide sequence ID" value="NZ_FMVM01000030.1"/>
</dbReference>
<evidence type="ECO:0000313" key="2">
    <source>
        <dbReference type="EMBL" id="SCZ13826.1"/>
    </source>
</evidence>
<dbReference type="Proteomes" id="UP000198538">
    <property type="component" value="Unassembled WGS sequence"/>
</dbReference>
<organism evidence="2 3">
    <name type="scientific">Paenibacillus polysaccharolyticus</name>
    <dbReference type="NCBI Taxonomy" id="582692"/>
    <lineage>
        <taxon>Bacteria</taxon>
        <taxon>Bacillati</taxon>
        <taxon>Bacillota</taxon>
        <taxon>Bacilli</taxon>
        <taxon>Bacillales</taxon>
        <taxon>Paenibacillaceae</taxon>
        <taxon>Paenibacillus</taxon>
    </lineage>
</organism>